<feature type="compositionally biased region" description="Low complexity" evidence="1">
    <location>
        <begin position="513"/>
        <end position="530"/>
    </location>
</feature>
<dbReference type="AlphaFoldDB" id="A0A2G5UUP1"/>
<accession>A0A2G5UUP1</accession>
<dbReference type="EMBL" id="PDUG01000002">
    <property type="protein sequence ID" value="PIC43305.1"/>
    <property type="molecule type" value="Genomic_DNA"/>
</dbReference>
<reference evidence="3" key="1">
    <citation type="submission" date="2017-10" db="EMBL/GenBank/DDBJ databases">
        <title>Rapid genome shrinkage in a self-fertile nematode reveals novel sperm competition proteins.</title>
        <authorList>
            <person name="Yin D."/>
            <person name="Schwarz E.M."/>
            <person name="Thomas C.G."/>
            <person name="Felde R.L."/>
            <person name="Korf I.F."/>
            <person name="Cutter A.D."/>
            <person name="Schartner C.M."/>
            <person name="Ralston E.J."/>
            <person name="Meyer B.J."/>
            <person name="Haag E.S."/>
        </authorList>
    </citation>
    <scope>NUCLEOTIDE SEQUENCE [LARGE SCALE GENOMIC DNA]</scope>
    <source>
        <strain evidence="3">JU1422</strain>
    </source>
</reference>
<name>A0A2G5UUP1_9PELO</name>
<feature type="compositionally biased region" description="Low complexity" evidence="1">
    <location>
        <begin position="251"/>
        <end position="271"/>
    </location>
</feature>
<feature type="compositionally biased region" description="Polar residues" evidence="1">
    <location>
        <begin position="307"/>
        <end position="320"/>
    </location>
</feature>
<feature type="compositionally biased region" description="Low complexity" evidence="1">
    <location>
        <begin position="421"/>
        <end position="432"/>
    </location>
</feature>
<feature type="compositionally biased region" description="Basic and acidic residues" evidence="1">
    <location>
        <begin position="229"/>
        <end position="240"/>
    </location>
</feature>
<evidence type="ECO:0000313" key="3">
    <source>
        <dbReference type="Proteomes" id="UP000230233"/>
    </source>
</evidence>
<feature type="region of interest" description="Disordered" evidence="1">
    <location>
        <begin position="370"/>
        <end position="543"/>
    </location>
</feature>
<dbReference type="STRING" id="1611254.A0A2G5UUP1"/>
<sequence>MPSQLTISEVDRLKLKVMRSLLNNNVQSRNPSIRPAHILEIAPYKITMKFPASEFFSKEGVFSKMDLNKVGEAVSRACWEVTLDKPDNQAVQTRSNNNDYHLPKPEEEVVFVAHAREFLPGGHTLNYVATVMRGDKKVKIAMGNSIIKVVPPSPPRTKEEKMRAAARLAAFEKAHALKNAPVAPVAPVLPDAPVALVAPVISDAPVAPDASVDPAPRPEQQQQPGPSEVARRWTKTEITRDRKKRREAGQASSMVPVATASPPPAATKVVSTCPAGVKHSNPAAPPPTTSGAHKNLASVPPRPPATKTMSTRPSQATNPNPIVAPPPTSEVHRNLASVPPPPPTTKMLNTRPVGAPALVNAPVAKDVPMAPDVSVAPAPRSEQQRESGPSEVAAPRGWTTTEIGQDRKRRRDERWAREQAEAGQTSSAVPVVTAPPPSATTKHSNAAAPPPTTSGVLRSLASVPPPPPAATKTMSTRPSQATNSNPAAAPPTTSGVHRSQASAQPPPTSTVQPSAPATNSTRAAPRTTPAAPRPSQPVSRIPSILDRRYHRSLESSVLRQYDETKMIFMNEIPQRFMLCGVKDIHDLATQMLAKKFVPVNIAQSALFFKTPLTVFYFDVECEWDQQQVKKAMFDDAKWSEVFHKDNISQGKFFFARAMPLKTILRTTLIATRIFDHRVGGAQRSETVEDNRELRLAVQYYEGLKIRKNLDPMGLMILQDNTVMNAFDVYKSKEKQSDLETRGKSSGLGV</sequence>
<organism evidence="2 3">
    <name type="scientific">Caenorhabditis nigoni</name>
    <dbReference type="NCBI Taxonomy" id="1611254"/>
    <lineage>
        <taxon>Eukaryota</taxon>
        <taxon>Metazoa</taxon>
        <taxon>Ecdysozoa</taxon>
        <taxon>Nematoda</taxon>
        <taxon>Chromadorea</taxon>
        <taxon>Rhabditida</taxon>
        <taxon>Rhabditina</taxon>
        <taxon>Rhabditomorpha</taxon>
        <taxon>Rhabditoidea</taxon>
        <taxon>Rhabditidae</taxon>
        <taxon>Peloderinae</taxon>
        <taxon>Caenorhabditis</taxon>
    </lineage>
</organism>
<evidence type="ECO:0000256" key="1">
    <source>
        <dbReference type="SAM" id="MobiDB-lite"/>
    </source>
</evidence>
<evidence type="ECO:0000313" key="2">
    <source>
        <dbReference type="EMBL" id="PIC43305.1"/>
    </source>
</evidence>
<feature type="compositionally biased region" description="Low complexity" evidence="1">
    <location>
        <begin position="478"/>
        <end position="494"/>
    </location>
</feature>
<comment type="caution">
    <text evidence="2">The sequence shown here is derived from an EMBL/GenBank/DDBJ whole genome shotgun (WGS) entry which is preliminary data.</text>
</comment>
<keyword evidence="3" id="KW-1185">Reference proteome</keyword>
<dbReference type="Proteomes" id="UP000230233">
    <property type="component" value="Chromosome II"/>
</dbReference>
<feature type="region of interest" description="Disordered" evidence="1">
    <location>
        <begin position="207"/>
        <end position="345"/>
    </location>
</feature>
<gene>
    <name evidence="2" type="primary">Cnig_chr_II.g4092</name>
    <name evidence="2" type="ORF">B9Z55_004092</name>
</gene>
<proteinExistence type="predicted"/>
<protein>
    <submittedName>
        <fullName evidence="2">Uncharacterized protein</fullName>
    </submittedName>
</protein>